<evidence type="ECO:0000259" key="2">
    <source>
        <dbReference type="Pfam" id="PF04248"/>
    </source>
</evidence>
<dbReference type="PANTHER" id="PTHR43058">
    <property type="entry name" value="SLR0655 PROTEIN"/>
    <property type="match status" value="1"/>
</dbReference>
<dbReference type="PANTHER" id="PTHR43058:SF1">
    <property type="entry name" value="DUF427 DOMAIN-CONTAINING PROTEIN"/>
    <property type="match status" value="1"/>
</dbReference>
<proteinExistence type="predicted"/>
<accession>A0A8J3ABE4</accession>
<dbReference type="EMBL" id="BMHA01000015">
    <property type="protein sequence ID" value="GGI09511.1"/>
    <property type="molecule type" value="Genomic_DNA"/>
</dbReference>
<dbReference type="InterPro" id="IPR007361">
    <property type="entry name" value="DUF427"/>
</dbReference>
<reference evidence="3" key="1">
    <citation type="journal article" date="2014" name="Int. J. Syst. Evol. Microbiol.">
        <title>Complete genome sequence of Corynebacterium casei LMG S-19264T (=DSM 44701T), isolated from a smear-ripened cheese.</title>
        <authorList>
            <consortium name="US DOE Joint Genome Institute (JGI-PGF)"/>
            <person name="Walter F."/>
            <person name="Albersmeier A."/>
            <person name="Kalinowski J."/>
            <person name="Ruckert C."/>
        </authorList>
    </citation>
    <scope>NUCLEOTIDE SEQUENCE</scope>
    <source>
        <strain evidence="3">CGMCC 1.14988</strain>
    </source>
</reference>
<protein>
    <recommendedName>
        <fullName evidence="2">DUF427 domain-containing protein</fullName>
    </recommendedName>
</protein>
<sequence length="165" mass="18538">MRRPRPDPVGPGQESVWDYPRPPVLDPSEEHVVVTHAGRIVADSRRALRVCETSHPPVYYLPPHDVDRTCLAPSAARSWCEYKGQAAYADLVVGDERLPQVCWWYPQPTAAFRRLADHLAFYPQRVERITVDGETVRAVEGDFYGGWITSRVVGPFKGGPGTLGW</sequence>
<dbReference type="AlphaFoldDB" id="A0A8J3ABE4"/>
<evidence type="ECO:0000256" key="1">
    <source>
        <dbReference type="SAM" id="MobiDB-lite"/>
    </source>
</evidence>
<dbReference type="InterPro" id="IPR038694">
    <property type="entry name" value="DUF427_sf"/>
</dbReference>
<keyword evidence="4" id="KW-1185">Reference proteome</keyword>
<dbReference type="Gene3D" id="2.170.150.40">
    <property type="entry name" value="Domain of unknown function (DUF427)"/>
    <property type="match status" value="1"/>
</dbReference>
<name>A0A8J3ABE4_9ACTN</name>
<evidence type="ECO:0000313" key="3">
    <source>
        <dbReference type="EMBL" id="GGI09511.1"/>
    </source>
</evidence>
<organism evidence="3 4">
    <name type="scientific">Egicoccus halophilus</name>
    <dbReference type="NCBI Taxonomy" id="1670830"/>
    <lineage>
        <taxon>Bacteria</taxon>
        <taxon>Bacillati</taxon>
        <taxon>Actinomycetota</taxon>
        <taxon>Nitriliruptoria</taxon>
        <taxon>Egicoccales</taxon>
        <taxon>Egicoccaceae</taxon>
        <taxon>Egicoccus</taxon>
    </lineage>
</organism>
<feature type="region of interest" description="Disordered" evidence="1">
    <location>
        <begin position="1"/>
        <end position="21"/>
    </location>
</feature>
<evidence type="ECO:0000313" key="4">
    <source>
        <dbReference type="Proteomes" id="UP000650511"/>
    </source>
</evidence>
<gene>
    <name evidence="3" type="ORF">GCM10011354_34450</name>
</gene>
<feature type="domain" description="DUF427" evidence="2">
    <location>
        <begin position="32"/>
        <end position="123"/>
    </location>
</feature>
<dbReference type="Proteomes" id="UP000650511">
    <property type="component" value="Unassembled WGS sequence"/>
</dbReference>
<reference evidence="3" key="2">
    <citation type="submission" date="2020-09" db="EMBL/GenBank/DDBJ databases">
        <authorList>
            <person name="Sun Q."/>
            <person name="Zhou Y."/>
        </authorList>
    </citation>
    <scope>NUCLEOTIDE SEQUENCE</scope>
    <source>
        <strain evidence="3">CGMCC 1.14988</strain>
    </source>
</reference>
<dbReference type="RefSeq" id="WP_205745457.1">
    <property type="nucleotide sequence ID" value="NZ_BMHA01000015.1"/>
</dbReference>
<dbReference type="Pfam" id="PF04248">
    <property type="entry name" value="NTP_transf_9"/>
    <property type="match status" value="1"/>
</dbReference>
<comment type="caution">
    <text evidence="3">The sequence shown here is derived from an EMBL/GenBank/DDBJ whole genome shotgun (WGS) entry which is preliminary data.</text>
</comment>